<evidence type="ECO:0000313" key="1">
    <source>
        <dbReference type="EMBL" id="EDP45731.1"/>
    </source>
</evidence>
<dbReference type="AlphaFoldDB" id="A8PNJ5"/>
<proteinExistence type="predicted"/>
<dbReference type="Proteomes" id="UP000054075">
    <property type="component" value="Unassembled WGS sequence"/>
</dbReference>
<comment type="caution">
    <text evidence="1">The sequence shown here is derived from an EMBL/GenBank/DDBJ whole genome shotgun (WGS) entry which is preliminary data.</text>
</comment>
<name>A8PNJ5_9COXI</name>
<protein>
    <submittedName>
        <fullName evidence="1">Uncharacterized protein</fullName>
    </submittedName>
</protein>
<accession>A8PNJ5</accession>
<gene>
    <name evidence="1" type="ORF">RICGR_1023</name>
</gene>
<keyword evidence="2" id="KW-1185">Reference proteome</keyword>
<reference evidence="1" key="2">
    <citation type="submission" date="2007-10" db="EMBL/GenBank/DDBJ databases">
        <authorList>
            <person name="Myers G.S."/>
        </authorList>
    </citation>
    <scope>NUCLEOTIDE SEQUENCE [LARGE SCALE GENOMIC DNA]</scope>
</reference>
<dbReference type="STRING" id="59196.RICGR_1023"/>
<dbReference type="EMBL" id="AAQJ02000001">
    <property type="protein sequence ID" value="EDP45731.1"/>
    <property type="molecule type" value="Genomic_DNA"/>
</dbReference>
<organism evidence="1 2">
    <name type="scientific">Rickettsiella grylli</name>
    <dbReference type="NCBI Taxonomy" id="59196"/>
    <lineage>
        <taxon>Bacteria</taxon>
        <taxon>Pseudomonadati</taxon>
        <taxon>Pseudomonadota</taxon>
        <taxon>Gammaproteobacteria</taxon>
        <taxon>Legionellales</taxon>
        <taxon>Coxiellaceae</taxon>
        <taxon>Rickettsiella</taxon>
    </lineage>
</organism>
<sequence length="45" mass="4932">MTIELLEAKLNIFAFSTFDSEYGSVIPKLTIGLCRGMMIALAHNA</sequence>
<evidence type="ECO:0000313" key="2">
    <source>
        <dbReference type="Proteomes" id="UP000054075"/>
    </source>
</evidence>
<reference evidence="1" key="1">
    <citation type="submission" date="2006-04" db="EMBL/GenBank/DDBJ databases">
        <authorList>
            <person name="Seshadri R."/>
            <person name="Federici B.A."/>
        </authorList>
    </citation>
    <scope>NUCLEOTIDE SEQUENCE [LARGE SCALE GENOMIC DNA]</scope>
</reference>